<dbReference type="Proteomes" id="UP000003653">
    <property type="component" value="Unassembled WGS sequence"/>
</dbReference>
<protein>
    <submittedName>
        <fullName evidence="2">Uncharacterized protein</fullName>
    </submittedName>
</protein>
<evidence type="ECO:0000256" key="1">
    <source>
        <dbReference type="SAM" id="MobiDB-lite"/>
    </source>
</evidence>
<accession>D5PA56</accession>
<keyword evidence="3" id="KW-1185">Reference proteome</keyword>
<dbReference type="EMBL" id="ADNV01000232">
    <property type="protein sequence ID" value="EFG77044.1"/>
    <property type="molecule type" value="Genomic_DNA"/>
</dbReference>
<evidence type="ECO:0000313" key="2">
    <source>
        <dbReference type="EMBL" id="EFG77044.1"/>
    </source>
</evidence>
<gene>
    <name evidence="2" type="ORF">HMPREF0591_3050</name>
</gene>
<dbReference type="HOGENOM" id="CLU_3292738_0_0_11"/>
<reference evidence="2 3" key="1">
    <citation type="submission" date="2010-04" db="EMBL/GenBank/DDBJ databases">
        <authorList>
            <person name="Muzny D."/>
            <person name="Qin X."/>
            <person name="Deng J."/>
            <person name="Jiang H."/>
            <person name="Liu Y."/>
            <person name="Qu J."/>
            <person name="Song X.-Z."/>
            <person name="Zhang L."/>
            <person name="Thornton R."/>
            <person name="Coyle M."/>
            <person name="Francisco L."/>
            <person name="Jackson L."/>
            <person name="Javaid M."/>
            <person name="Korchina V."/>
            <person name="Kovar C."/>
            <person name="Mata R."/>
            <person name="Mathew T."/>
            <person name="Ngo R."/>
            <person name="Nguyen L."/>
            <person name="Nguyen N."/>
            <person name="Okwuonu G."/>
            <person name="Ongeri F."/>
            <person name="Pham C."/>
            <person name="Simmons D."/>
            <person name="Wilczek-Boney K."/>
            <person name="Hale W."/>
            <person name="Jakkamsetti A."/>
            <person name="Pham P."/>
            <person name="Ruth R."/>
            <person name="San Lucas F."/>
            <person name="Warren J."/>
            <person name="Zhang J."/>
            <person name="Zhao Z."/>
            <person name="Zhou C."/>
            <person name="Zhu D."/>
            <person name="Lee S."/>
            <person name="Bess C."/>
            <person name="Blankenburg K."/>
            <person name="Forbes L."/>
            <person name="Fu Q."/>
            <person name="Gubbala S."/>
            <person name="Hirani K."/>
            <person name="Jayaseelan J.C."/>
            <person name="Lara F."/>
            <person name="Munidasa M."/>
            <person name="Palculict T."/>
            <person name="Patil S."/>
            <person name="Pu L.-L."/>
            <person name="Saada N."/>
            <person name="Tang L."/>
            <person name="Weissenberger G."/>
            <person name="Zhu Y."/>
            <person name="Hemphill L."/>
            <person name="Shang Y."/>
            <person name="Youmans B."/>
            <person name="Ayvaz T."/>
            <person name="Ross M."/>
            <person name="Santibanez J."/>
            <person name="Aqrawi P."/>
            <person name="Gross S."/>
            <person name="Joshi V."/>
            <person name="Fowler G."/>
            <person name="Nazareth L."/>
            <person name="Reid J."/>
            <person name="Worley K."/>
            <person name="Petrosino J."/>
            <person name="Highlander S."/>
            <person name="Gibbs R."/>
        </authorList>
    </citation>
    <scope>NUCLEOTIDE SEQUENCE [LARGE SCALE GENOMIC DNA]</scope>
    <source>
        <strain evidence="2 3">ATCC BAA-614</strain>
    </source>
</reference>
<organism evidence="2 3">
    <name type="scientific">Mycobacterium parascrofulaceum ATCC BAA-614</name>
    <dbReference type="NCBI Taxonomy" id="525368"/>
    <lineage>
        <taxon>Bacteria</taxon>
        <taxon>Bacillati</taxon>
        <taxon>Actinomycetota</taxon>
        <taxon>Actinomycetes</taxon>
        <taxon>Mycobacteriales</taxon>
        <taxon>Mycobacteriaceae</taxon>
        <taxon>Mycobacterium</taxon>
        <taxon>Mycobacterium simiae complex</taxon>
    </lineage>
</organism>
<sequence>MATARRDGPSYGSGGPKVVPPRSRWTPPTLATPVRHHPGW</sequence>
<evidence type="ECO:0000313" key="3">
    <source>
        <dbReference type="Proteomes" id="UP000003653"/>
    </source>
</evidence>
<proteinExistence type="predicted"/>
<comment type="caution">
    <text evidence="2">The sequence shown here is derived from an EMBL/GenBank/DDBJ whole genome shotgun (WGS) entry which is preliminary data.</text>
</comment>
<feature type="region of interest" description="Disordered" evidence="1">
    <location>
        <begin position="1"/>
        <end position="40"/>
    </location>
</feature>
<name>D5PA56_9MYCO</name>
<dbReference type="AlphaFoldDB" id="D5PA56"/>